<dbReference type="InterPro" id="IPR029063">
    <property type="entry name" value="SAM-dependent_MTases_sf"/>
</dbReference>
<keyword evidence="2" id="KW-0489">Methyltransferase</keyword>
<organism evidence="2 3">
    <name type="scientific">Rubrobacter tropicus</name>
    <dbReference type="NCBI Taxonomy" id="2653851"/>
    <lineage>
        <taxon>Bacteria</taxon>
        <taxon>Bacillati</taxon>
        <taxon>Actinomycetota</taxon>
        <taxon>Rubrobacteria</taxon>
        <taxon>Rubrobacterales</taxon>
        <taxon>Rubrobacteraceae</taxon>
        <taxon>Rubrobacter</taxon>
    </lineage>
</organism>
<evidence type="ECO:0000313" key="2">
    <source>
        <dbReference type="EMBL" id="QIN84205.1"/>
    </source>
</evidence>
<protein>
    <submittedName>
        <fullName evidence="2">Methyltransferase domain-containing protein</fullName>
    </submittedName>
</protein>
<dbReference type="Proteomes" id="UP000501452">
    <property type="component" value="Chromosome"/>
</dbReference>
<evidence type="ECO:0000313" key="3">
    <source>
        <dbReference type="Proteomes" id="UP000501452"/>
    </source>
</evidence>
<accession>A0A6G8QCI1</accession>
<dbReference type="Pfam" id="PF13649">
    <property type="entry name" value="Methyltransf_25"/>
    <property type="match status" value="1"/>
</dbReference>
<proteinExistence type="predicted"/>
<dbReference type="Gene3D" id="3.40.50.150">
    <property type="entry name" value="Vaccinia Virus protein VP39"/>
    <property type="match status" value="1"/>
</dbReference>
<dbReference type="EMBL" id="CP045119">
    <property type="protein sequence ID" value="QIN84205.1"/>
    <property type="molecule type" value="Genomic_DNA"/>
</dbReference>
<dbReference type="GO" id="GO:0032259">
    <property type="term" value="P:methylation"/>
    <property type="evidence" value="ECO:0007669"/>
    <property type="project" value="UniProtKB-KW"/>
</dbReference>
<sequence length="342" mass="36532">MDAKTSTSHPVFYAGRFADGVPRKALPDDCLLLDDWAVLPGPLADAADGASVVIVWDLLSFPFEALVGEARDVPLVLALPAGRDAKFLSAVFGETVFGGLGFFDGIATPDTDTWQALRRRYGWAEGQRVAAGEDPGGLISDVLAGMAGGERWEKAAHRTRESALLPRFAAARGLEAGEVPMDVLQVGVGDGRWATGFDPATTRFSGVDEDERALARAAQNFPEGGFRKLGPELSIPHPDEGFDLTFCVDTLGDYPAEEKRALTSEMWRVTRPGGRLLFLEDFVGGDGSAPYVVSVNAFVDLLMGATAGQVVLEHVESLRYPGEDTVRGGVLALSRLGVPGRW</sequence>
<dbReference type="GO" id="GO:0008168">
    <property type="term" value="F:methyltransferase activity"/>
    <property type="evidence" value="ECO:0007669"/>
    <property type="project" value="UniProtKB-KW"/>
</dbReference>
<dbReference type="RefSeq" id="WP_166178154.1">
    <property type="nucleotide sequence ID" value="NZ_CP045119.1"/>
</dbReference>
<dbReference type="CDD" id="cd02440">
    <property type="entry name" value="AdoMet_MTases"/>
    <property type="match status" value="1"/>
</dbReference>
<reference evidence="2 3" key="1">
    <citation type="submission" date="2019-10" db="EMBL/GenBank/DDBJ databases">
        <title>Rubrobacter sp nov SCSIO 52090 isolated from a deep-sea sediment in the South China Sea.</title>
        <authorList>
            <person name="Chen R.W."/>
        </authorList>
    </citation>
    <scope>NUCLEOTIDE SEQUENCE [LARGE SCALE GENOMIC DNA]</scope>
    <source>
        <strain evidence="2 3">SCSIO 52909</strain>
    </source>
</reference>
<name>A0A6G8QCI1_9ACTN</name>
<keyword evidence="3" id="KW-1185">Reference proteome</keyword>
<dbReference type="KEGG" id="rub:GBA63_17265"/>
<evidence type="ECO:0000259" key="1">
    <source>
        <dbReference type="Pfam" id="PF13649"/>
    </source>
</evidence>
<dbReference type="InterPro" id="IPR041698">
    <property type="entry name" value="Methyltransf_25"/>
</dbReference>
<feature type="domain" description="Methyltransferase" evidence="1">
    <location>
        <begin position="183"/>
        <end position="274"/>
    </location>
</feature>
<gene>
    <name evidence="2" type="ORF">GBA63_17265</name>
</gene>
<keyword evidence="2" id="KW-0808">Transferase</keyword>
<dbReference type="AlphaFoldDB" id="A0A6G8QCI1"/>
<dbReference type="SUPFAM" id="SSF53335">
    <property type="entry name" value="S-adenosyl-L-methionine-dependent methyltransferases"/>
    <property type="match status" value="1"/>
</dbReference>